<feature type="compositionally biased region" description="Basic and acidic residues" evidence="1">
    <location>
        <begin position="1"/>
        <end position="11"/>
    </location>
</feature>
<protein>
    <submittedName>
        <fullName evidence="2">Uncharacterized protein</fullName>
    </submittedName>
</protein>
<proteinExistence type="predicted"/>
<dbReference type="EMBL" id="BHZD01000001">
    <property type="protein sequence ID" value="GCD45471.1"/>
    <property type="molecule type" value="Genomic_DNA"/>
</dbReference>
<evidence type="ECO:0000313" key="2">
    <source>
        <dbReference type="EMBL" id="GCD45471.1"/>
    </source>
</evidence>
<keyword evidence="3" id="KW-1185">Reference proteome</keyword>
<evidence type="ECO:0000256" key="1">
    <source>
        <dbReference type="SAM" id="MobiDB-lite"/>
    </source>
</evidence>
<name>A0A401W883_STREY</name>
<sequence length="29" mass="3005">MREPGRGRQIEVIDGAEGGGSDTGDGCER</sequence>
<reference evidence="2 3" key="1">
    <citation type="submission" date="2018-11" db="EMBL/GenBank/DDBJ databases">
        <title>Whole genome sequence of Streptomyces paromomycinus NBRC 15454(T).</title>
        <authorList>
            <person name="Komaki H."/>
            <person name="Tamura T."/>
        </authorList>
    </citation>
    <scope>NUCLEOTIDE SEQUENCE [LARGE SCALE GENOMIC DNA]</scope>
    <source>
        <strain evidence="2 3">NBRC 15454</strain>
    </source>
</reference>
<dbReference type="AlphaFoldDB" id="A0A401W883"/>
<organism evidence="2 3">
    <name type="scientific">Streptomyces paromomycinus</name>
    <name type="common">Streptomyces rimosus subsp. paromomycinus</name>
    <dbReference type="NCBI Taxonomy" id="92743"/>
    <lineage>
        <taxon>Bacteria</taxon>
        <taxon>Bacillati</taxon>
        <taxon>Actinomycetota</taxon>
        <taxon>Actinomycetes</taxon>
        <taxon>Kitasatosporales</taxon>
        <taxon>Streptomycetaceae</taxon>
        <taxon>Streptomyces</taxon>
    </lineage>
</organism>
<feature type="region of interest" description="Disordered" evidence="1">
    <location>
        <begin position="1"/>
        <end position="29"/>
    </location>
</feature>
<gene>
    <name evidence="2" type="ORF">GKJPGBOP_05200</name>
</gene>
<accession>A0A401W883</accession>
<evidence type="ECO:0000313" key="3">
    <source>
        <dbReference type="Proteomes" id="UP000286746"/>
    </source>
</evidence>
<dbReference type="Proteomes" id="UP000286746">
    <property type="component" value="Unassembled WGS sequence"/>
</dbReference>
<comment type="caution">
    <text evidence="2">The sequence shown here is derived from an EMBL/GenBank/DDBJ whole genome shotgun (WGS) entry which is preliminary data.</text>
</comment>